<reference evidence="2" key="2">
    <citation type="submission" date="2015-01" db="EMBL/GenBank/DDBJ databases">
        <title>Evolutionary Origins and Diversification of the Mycorrhizal Mutualists.</title>
        <authorList>
            <consortium name="DOE Joint Genome Institute"/>
            <consortium name="Mycorrhizal Genomics Consortium"/>
            <person name="Kohler A."/>
            <person name="Kuo A."/>
            <person name="Nagy L.G."/>
            <person name="Floudas D."/>
            <person name="Copeland A."/>
            <person name="Barry K.W."/>
            <person name="Cichocki N."/>
            <person name="Veneault-Fourrey C."/>
            <person name="LaButti K."/>
            <person name="Lindquist E.A."/>
            <person name="Lipzen A."/>
            <person name="Lundell T."/>
            <person name="Morin E."/>
            <person name="Murat C."/>
            <person name="Riley R."/>
            <person name="Ohm R."/>
            <person name="Sun H."/>
            <person name="Tunlid A."/>
            <person name="Henrissat B."/>
            <person name="Grigoriev I.V."/>
            <person name="Hibbett D.S."/>
            <person name="Martin F."/>
        </authorList>
    </citation>
    <scope>NUCLEOTIDE SEQUENCE [LARGE SCALE GENOMIC DNA]</scope>
    <source>
        <strain evidence="2">Ve08.2h10</strain>
    </source>
</reference>
<dbReference type="OrthoDB" id="3199698at2759"/>
<dbReference type="Proteomes" id="UP000054538">
    <property type="component" value="Unassembled WGS sequence"/>
</dbReference>
<dbReference type="STRING" id="930991.A0A0D0DH42"/>
<evidence type="ECO:0000313" key="1">
    <source>
        <dbReference type="EMBL" id="KIK80694.1"/>
    </source>
</evidence>
<dbReference type="AlphaFoldDB" id="A0A0D0DH42"/>
<evidence type="ECO:0000313" key="2">
    <source>
        <dbReference type="Proteomes" id="UP000054538"/>
    </source>
</evidence>
<dbReference type="InterPro" id="IPR041078">
    <property type="entry name" value="Plavaka"/>
</dbReference>
<dbReference type="EMBL" id="KN825957">
    <property type="protein sequence ID" value="KIK80694.1"/>
    <property type="molecule type" value="Genomic_DNA"/>
</dbReference>
<accession>A0A0D0DH42</accession>
<reference evidence="1 2" key="1">
    <citation type="submission" date="2014-04" db="EMBL/GenBank/DDBJ databases">
        <authorList>
            <consortium name="DOE Joint Genome Institute"/>
            <person name="Kuo A."/>
            <person name="Kohler A."/>
            <person name="Jargeat P."/>
            <person name="Nagy L.G."/>
            <person name="Floudas D."/>
            <person name="Copeland A."/>
            <person name="Barry K.W."/>
            <person name="Cichocki N."/>
            <person name="Veneault-Fourrey C."/>
            <person name="LaButti K."/>
            <person name="Lindquist E.A."/>
            <person name="Lipzen A."/>
            <person name="Lundell T."/>
            <person name="Morin E."/>
            <person name="Murat C."/>
            <person name="Sun H."/>
            <person name="Tunlid A."/>
            <person name="Henrissat B."/>
            <person name="Grigoriev I.V."/>
            <person name="Hibbett D.S."/>
            <person name="Martin F."/>
            <person name="Nordberg H.P."/>
            <person name="Cantor M.N."/>
            <person name="Hua S.X."/>
        </authorList>
    </citation>
    <scope>NUCLEOTIDE SEQUENCE [LARGE SCALE GENOMIC DNA]</scope>
    <source>
        <strain evidence="1 2">Ve08.2h10</strain>
    </source>
</reference>
<dbReference type="Pfam" id="PF18759">
    <property type="entry name" value="Plavaka"/>
    <property type="match status" value="1"/>
</dbReference>
<sequence length="196" mass="22590">PFTNNFPHANIHQLIAPDILHQVIKGTFRDHLVDWVKKYICNQHPKCKADQILDDINQRIATVASFSGLWQFPQGHRFKQWTGNNSKALMKVYLPAIKGHVLQDVVLTFHAFLEFCYLVWCNVTMETTLNKIEGSLQCFHQYSEVFKTTGAVLTFSLPHQHSLKHYVHHIQLFAAPNGLCSSITENKHIKVVKEPY</sequence>
<protein>
    <submittedName>
        <fullName evidence="1">Uncharacterized protein</fullName>
    </submittedName>
</protein>
<organism evidence="1 2">
    <name type="scientific">Paxillus rubicundulus Ve08.2h10</name>
    <dbReference type="NCBI Taxonomy" id="930991"/>
    <lineage>
        <taxon>Eukaryota</taxon>
        <taxon>Fungi</taxon>
        <taxon>Dikarya</taxon>
        <taxon>Basidiomycota</taxon>
        <taxon>Agaricomycotina</taxon>
        <taxon>Agaricomycetes</taxon>
        <taxon>Agaricomycetidae</taxon>
        <taxon>Boletales</taxon>
        <taxon>Paxilineae</taxon>
        <taxon>Paxillaceae</taxon>
        <taxon>Paxillus</taxon>
    </lineage>
</organism>
<keyword evidence="2" id="KW-1185">Reference proteome</keyword>
<dbReference type="InParanoid" id="A0A0D0DH42"/>
<name>A0A0D0DH42_9AGAM</name>
<feature type="non-terminal residue" evidence="1">
    <location>
        <position position="1"/>
    </location>
</feature>
<proteinExistence type="predicted"/>
<gene>
    <name evidence="1" type="ORF">PAXRUDRAFT_157990</name>
</gene>
<dbReference type="HOGENOM" id="CLU_006344_6_1_1"/>